<dbReference type="Gene3D" id="3.40.190.10">
    <property type="entry name" value="Periplasmic binding protein-like II"/>
    <property type="match status" value="2"/>
</dbReference>
<evidence type="ECO:0000256" key="5">
    <source>
        <dbReference type="ARBA" id="ARBA00023139"/>
    </source>
</evidence>
<dbReference type="OrthoDB" id="9812878at2"/>
<evidence type="ECO:0008006" key="10">
    <source>
        <dbReference type="Google" id="ProtNLM"/>
    </source>
</evidence>
<sequence>MKKWQLFTGVLSTAMLLAACGNGSEATESTAASASESVTETASSEDTVIKVASHTTPMTDIVEIAASVVEEPYTIELVEVSDNIQYNEAVFNDEADANFAQHEPFMEVFNEERGADLVAIQPIYNAVVGFYAPEYETIDDIEDGAEVAIPSDATNEARALHILDAQGLIDVPDETFVTVDDITSNPKNLTFTPVDLLNLNAAYQDGVDLVFNYPTYIAEIDLTPADAIFLEEDDTNRFALQVVTREGNADSEKIQALKKAFTSQEVYDFLEELAAKGHLKPAFEDPSK</sequence>
<comment type="caution">
    <text evidence="8">The sequence shown here is derived from an EMBL/GenBank/DDBJ whole genome shotgun (WGS) entry which is preliminary data.</text>
</comment>
<name>A0A3N4GCD4_9LACT</name>
<feature type="signal peptide" evidence="7">
    <location>
        <begin position="1"/>
        <end position="18"/>
    </location>
</feature>
<evidence type="ECO:0000256" key="7">
    <source>
        <dbReference type="SAM" id="SignalP"/>
    </source>
</evidence>
<keyword evidence="3 7" id="KW-0732">Signal</keyword>
<dbReference type="Pfam" id="PF03180">
    <property type="entry name" value="Lipoprotein_9"/>
    <property type="match status" value="1"/>
</dbReference>
<evidence type="ECO:0000256" key="3">
    <source>
        <dbReference type="ARBA" id="ARBA00022729"/>
    </source>
</evidence>
<feature type="chain" id="PRO_5039222530" description="ABC transporter substrate-binding protein" evidence="7">
    <location>
        <begin position="19"/>
        <end position="288"/>
    </location>
</feature>
<dbReference type="RefSeq" id="WP_123780805.1">
    <property type="nucleotide sequence ID" value="NZ_RKMG01000025.1"/>
</dbReference>
<accession>A0A3N4GCD4</accession>
<dbReference type="PANTHER" id="PTHR30429:SF0">
    <property type="entry name" value="METHIONINE-BINDING LIPOPROTEIN METQ"/>
    <property type="match status" value="1"/>
</dbReference>
<protein>
    <recommendedName>
        <fullName evidence="10">ABC transporter substrate-binding protein</fullName>
    </recommendedName>
</protein>
<dbReference type="InterPro" id="IPR004872">
    <property type="entry name" value="Lipoprotein_NlpA"/>
</dbReference>
<reference evidence="8 9" key="1">
    <citation type="submission" date="2018-11" db="EMBL/GenBank/DDBJ databases">
        <title>Aerococcus sp. SJQ22, whole genome shotgun sequence.</title>
        <authorList>
            <person name="Sun L."/>
            <person name="Gao X."/>
            <person name="Chen W."/>
            <person name="Huang K."/>
        </authorList>
    </citation>
    <scope>NUCLEOTIDE SEQUENCE [LARGE SCALE GENOMIC DNA]</scope>
    <source>
        <strain evidence="8 9">SJQ22</strain>
    </source>
</reference>
<evidence type="ECO:0000256" key="1">
    <source>
        <dbReference type="ARBA" id="ARBA00004635"/>
    </source>
</evidence>
<organism evidence="8 9">
    <name type="scientific">Aerococcus agrisoli</name>
    <dbReference type="NCBI Taxonomy" id="2487350"/>
    <lineage>
        <taxon>Bacteria</taxon>
        <taxon>Bacillati</taxon>
        <taxon>Bacillota</taxon>
        <taxon>Bacilli</taxon>
        <taxon>Lactobacillales</taxon>
        <taxon>Aerococcaceae</taxon>
        <taxon>Aerococcus</taxon>
    </lineage>
</organism>
<gene>
    <name evidence="8" type="ORF">EF384_07545</name>
</gene>
<dbReference type="PROSITE" id="PS51257">
    <property type="entry name" value="PROKAR_LIPOPROTEIN"/>
    <property type="match status" value="1"/>
</dbReference>
<dbReference type="Proteomes" id="UP000273977">
    <property type="component" value="Unassembled WGS sequence"/>
</dbReference>
<evidence type="ECO:0000256" key="2">
    <source>
        <dbReference type="ARBA" id="ARBA00008973"/>
    </source>
</evidence>
<dbReference type="GO" id="GO:0016020">
    <property type="term" value="C:membrane"/>
    <property type="evidence" value="ECO:0007669"/>
    <property type="project" value="UniProtKB-SubCell"/>
</dbReference>
<keyword evidence="6" id="KW-0449">Lipoprotein</keyword>
<comment type="similarity">
    <text evidence="2">Belongs to the NlpA lipoprotein family.</text>
</comment>
<proteinExistence type="inferred from homology"/>
<dbReference type="EMBL" id="RKMG01000025">
    <property type="protein sequence ID" value="RPA58226.1"/>
    <property type="molecule type" value="Genomic_DNA"/>
</dbReference>
<dbReference type="SUPFAM" id="SSF53850">
    <property type="entry name" value="Periplasmic binding protein-like II"/>
    <property type="match status" value="1"/>
</dbReference>
<comment type="subcellular location">
    <subcellularLocation>
        <location evidence="1">Membrane</location>
        <topology evidence="1">Lipid-anchor</topology>
    </subcellularLocation>
</comment>
<dbReference type="PANTHER" id="PTHR30429">
    <property type="entry name" value="D-METHIONINE-BINDING LIPOPROTEIN METQ"/>
    <property type="match status" value="1"/>
</dbReference>
<keyword evidence="9" id="KW-1185">Reference proteome</keyword>
<keyword evidence="4" id="KW-0472">Membrane</keyword>
<evidence type="ECO:0000256" key="4">
    <source>
        <dbReference type="ARBA" id="ARBA00023136"/>
    </source>
</evidence>
<dbReference type="AlphaFoldDB" id="A0A3N4GCD4"/>
<keyword evidence="5" id="KW-0564">Palmitate</keyword>
<evidence type="ECO:0000313" key="8">
    <source>
        <dbReference type="EMBL" id="RPA58226.1"/>
    </source>
</evidence>
<evidence type="ECO:0000256" key="6">
    <source>
        <dbReference type="ARBA" id="ARBA00023288"/>
    </source>
</evidence>
<evidence type="ECO:0000313" key="9">
    <source>
        <dbReference type="Proteomes" id="UP000273977"/>
    </source>
</evidence>